<dbReference type="EMBL" id="CP026538">
    <property type="protein sequence ID" value="QAZ67612.1"/>
    <property type="molecule type" value="Genomic_DNA"/>
</dbReference>
<sequence length="245" mass="29157">MNVMLRRFLPLGFLLLFLGGCAGMIDYYFLPPPEDTAQELYEAGRQSMADKDYYGAINYFMKLKDRYPFSPYTPMGTVALGDAYFLTEDYGMAAETYKEFESVHPRSEEIPYVLYQVGVSNFKRSESIDMPQSNLQEAIQYFYLLEQTFPDTEYGKEAADYIRRCKKRMAEHELFVADFYWRTSQYGAAWKRYMYTVENYKDLEEVLEYAKLRAELSYLEYQKTLTENERQAIEGSWRHWAKRWL</sequence>
<accession>A0A4V0YQV4</accession>
<organism evidence="5 6">
    <name type="scientific">Solidesulfovibrio carbinolicus</name>
    <dbReference type="NCBI Taxonomy" id="296842"/>
    <lineage>
        <taxon>Bacteria</taxon>
        <taxon>Pseudomonadati</taxon>
        <taxon>Thermodesulfobacteriota</taxon>
        <taxon>Desulfovibrionia</taxon>
        <taxon>Desulfovibrionales</taxon>
        <taxon>Desulfovibrionaceae</taxon>
        <taxon>Solidesulfovibrio</taxon>
    </lineage>
</organism>
<dbReference type="SUPFAM" id="SSF48452">
    <property type="entry name" value="TPR-like"/>
    <property type="match status" value="1"/>
</dbReference>
<dbReference type="PROSITE" id="PS51257">
    <property type="entry name" value="PROKAR_LIPOPROTEIN"/>
    <property type="match status" value="1"/>
</dbReference>
<evidence type="ECO:0000313" key="5">
    <source>
        <dbReference type="EMBL" id="QAZ67612.1"/>
    </source>
</evidence>
<dbReference type="AlphaFoldDB" id="A0A4V0YQV4"/>
<dbReference type="KEGG" id="dcb:C3Y92_10390"/>
<evidence type="ECO:0000256" key="2">
    <source>
        <dbReference type="ARBA" id="ARBA00023136"/>
    </source>
</evidence>
<keyword evidence="1" id="KW-0732">Signal</keyword>
<evidence type="ECO:0000256" key="3">
    <source>
        <dbReference type="ARBA" id="ARBA00023237"/>
    </source>
</evidence>
<name>A0A4V0YQV4_9BACT</name>
<reference evidence="5 6" key="1">
    <citation type="submission" date="2018-02" db="EMBL/GenBank/DDBJ databases">
        <title>Genome sequence of Desulfovibrio carbinolicus DSM 3852.</title>
        <authorList>
            <person name="Wilbanks E."/>
            <person name="Skennerton C.T."/>
            <person name="Orphan V.J."/>
        </authorList>
    </citation>
    <scope>NUCLEOTIDE SEQUENCE [LARGE SCALE GENOMIC DNA]</scope>
    <source>
        <strain evidence="5 6">DSM 3852</strain>
    </source>
</reference>
<dbReference type="RefSeq" id="WP_129352348.1">
    <property type="nucleotide sequence ID" value="NZ_CP026538.1"/>
</dbReference>
<keyword evidence="2" id="KW-0472">Membrane</keyword>
<proteinExistence type="inferred from homology"/>
<dbReference type="InterPro" id="IPR039565">
    <property type="entry name" value="BamD-like"/>
</dbReference>
<evidence type="ECO:0000313" key="6">
    <source>
        <dbReference type="Proteomes" id="UP000293296"/>
    </source>
</evidence>
<dbReference type="HAMAP" id="MF_00922">
    <property type="entry name" value="OM_assembly_BamD"/>
    <property type="match status" value="1"/>
</dbReference>
<dbReference type="NCBIfam" id="TIGR03302">
    <property type="entry name" value="OM_YfiO"/>
    <property type="match status" value="1"/>
</dbReference>
<dbReference type="Gene3D" id="1.25.40.10">
    <property type="entry name" value="Tetratricopeptide repeat domain"/>
    <property type="match status" value="1"/>
</dbReference>
<dbReference type="InterPro" id="IPR011990">
    <property type="entry name" value="TPR-like_helical_dom_sf"/>
</dbReference>
<dbReference type="InterPro" id="IPR017689">
    <property type="entry name" value="BamD"/>
</dbReference>
<gene>
    <name evidence="5" type="ORF">C3Y92_10390</name>
</gene>
<feature type="domain" description="Outer membrane lipoprotein BamD-like" evidence="4">
    <location>
        <begin position="34"/>
        <end position="208"/>
    </location>
</feature>
<dbReference type="Pfam" id="PF13525">
    <property type="entry name" value="YfiO"/>
    <property type="match status" value="1"/>
</dbReference>
<dbReference type="OrthoDB" id="9781894at2"/>
<dbReference type="Proteomes" id="UP000293296">
    <property type="component" value="Chromosome"/>
</dbReference>
<dbReference type="CDD" id="cd15830">
    <property type="entry name" value="BamD"/>
    <property type="match status" value="1"/>
</dbReference>
<protein>
    <submittedName>
        <fullName evidence="5">Outer membrane protein assembly factor BamD</fullName>
    </submittedName>
</protein>
<evidence type="ECO:0000256" key="1">
    <source>
        <dbReference type="ARBA" id="ARBA00022729"/>
    </source>
</evidence>
<evidence type="ECO:0000259" key="4">
    <source>
        <dbReference type="Pfam" id="PF13525"/>
    </source>
</evidence>
<keyword evidence="3" id="KW-0998">Cell outer membrane</keyword>
<keyword evidence="6" id="KW-1185">Reference proteome</keyword>